<keyword evidence="2" id="KW-1185">Reference proteome</keyword>
<dbReference type="AlphaFoldDB" id="A0A6A6QIM6"/>
<organism evidence="1 2">
    <name type="scientific">Lophium mytilinum</name>
    <dbReference type="NCBI Taxonomy" id="390894"/>
    <lineage>
        <taxon>Eukaryota</taxon>
        <taxon>Fungi</taxon>
        <taxon>Dikarya</taxon>
        <taxon>Ascomycota</taxon>
        <taxon>Pezizomycotina</taxon>
        <taxon>Dothideomycetes</taxon>
        <taxon>Pleosporomycetidae</taxon>
        <taxon>Mytilinidiales</taxon>
        <taxon>Mytilinidiaceae</taxon>
        <taxon>Lophium</taxon>
    </lineage>
</organism>
<dbReference type="EMBL" id="MU004194">
    <property type="protein sequence ID" value="KAF2491939.1"/>
    <property type="molecule type" value="Genomic_DNA"/>
</dbReference>
<dbReference type="OrthoDB" id="10357737at2759"/>
<dbReference type="Proteomes" id="UP000799750">
    <property type="component" value="Unassembled WGS sequence"/>
</dbReference>
<evidence type="ECO:0000313" key="1">
    <source>
        <dbReference type="EMBL" id="KAF2491939.1"/>
    </source>
</evidence>
<sequence length="300" mass="32924">MENTPTSFWATYRLRSPVECCDNTHFHQLFCKHIVATPTVEPCASNCLMPAMAPQPTSERDQISTKLADEEFLCKKCVEEGGGSTHAYVLRNVSLRMQKLVMRHCFKYEEATILKLQESPMSNTRTTLLAGRILPCLHIHHGVPSPYHILECGHTVKVPPGDPASCACNCAGPNTDCDGVFECSACLATGTPIDPVHGYRTPRNCVYFSPQDITMEEMAQNFGAISVGGQSRASYAVSESHLLQCGHQIITHVLTNCCENCSARCGNIPLANTRPAGRFECNTCMYEMERALAGVETMGI</sequence>
<gene>
    <name evidence="1" type="ORF">BU16DRAFT_541884</name>
</gene>
<reference evidence="1" key="1">
    <citation type="journal article" date="2020" name="Stud. Mycol.">
        <title>101 Dothideomycetes genomes: a test case for predicting lifestyles and emergence of pathogens.</title>
        <authorList>
            <person name="Haridas S."/>
            <person name="Albert R."/>
            <person name="Binder M."/>
            <person name="Bloem J."/>
            <person name="Labutti K."/>
            <person name="Salamov A."/>
            <person name="Andreopoulos B."/>
            <person name="Baker S."/>
            <person name="Barry K."/>
            <person name="Bills G."/>
            <person name="Bluhm B."/>
            <person name="Cannon C."/>
            <person name="Castanera R."/>
            <person name="Culley D."/>
            <person name="Daum C."/>
            <person name="Ezra D."/>
            <person name="Gonzalez J."/>
            <person name="Henrissat B."/>
            <person name="Kuo A."/>
            <person name="Liang C."/>
            <person name="Lipzen A."/>
            <person name="Lutzoni F."/>
            <person name="Magnuson J."/>
            <person name="Mondo S."/>
            <person name="Nolan M."/>
            <person name="Ohm R."/>
            <person name="Pangilinan J."/>
            <person name="Park H.-J."/>
            <person name="Ramirez L."/>
            <person name="Alfaro M."/>
            <person name="Sun H."/>
            <person name="Tritt A."/>
            <person name="Yoshinaga Y."/>
            <person name="Zwiers L.-H."/>
            <person name="Turgeon B."/>
            <person name="Goodwin S."/>
            <person name="Spatafora J."/>
            <person name="Crous P."/>
            <person name="Grigoriev I."/>
        </authorList>
    </citation>
    <scope>NUCLEOTIDE SEQUENCE</scope>
    <source>
        <strain evidence="1">CBS 269.34</strain>
    </source>
</reference>
<name>A0A6A6QIM6_9PEZI</name>
<protein>
    <submittedName>
        <fullName evidence="1">Uncharacterized protein</fullName>
    </submittedName>
</protein>
<evidence type="ECO:0000313" key="2">
    <source>
        <dbReference type="Proteomes" id="UP000799750"/>
    </source>
</evidence>
<proteinExistence type="predicted"/>
<accession>A0A6A6QIM6</accession>